<name>A0A4Z2GG85_9TELE</name>
<proteinExistence type="predicted"/>
<evidence type="ECO:0000313" key="2">
    <source>
        <dbReference type="EMBL" id="TNN52300.1"/>
    </source>
</evidence>
<feature type="region of interest" description="Disordered" evidence="1">
    <location>
        <begin position="26"/>
        <end position="45"/>
    </location>
</feature>
<evidence type="ECO:0000313" key="3">
    <source>
        <dbReference type="Proteomes" id="UP000314294"/>
    </source>
</evidence>
<feature type="region of interest" description="Disordered" evidence="1">
    <location>
        <begin position="79"/>
        <end position="99"/>
    </location>
</feature>
<gene>
    <name evidence="2" type="ORF">EYF80_037527</name>
</gene>
<comment type="caution">
    <text evidence="2">The sequence shown here is derived from an EMBL/GenBank/DDBJ whole genome shotgun (WGS) entry which is preliminary data.</text>
</comment>
<sequence>MQHAVTTSTDHIASHGLARSAILCLAQSSKPERPTEEERAGERGRSQFELEFGRCSNVSPGCLHGLIKSSRWHRVATWKASDAAATASPPANASPLTPD</sequence>
<dbReference type="Proteomes" id="UP000314294">
    <property type="component" value="Unassembled WGS sequence"/>
</dbReference>
<evidence type="ECO:0000256" key="1">
    <source>
        <dbReference type="SAM" id="MobiDB-lite"/>
    </source>
</evidence>
<protein>
    <submittedName>
        <fullName evidence="2">Uncharacterized protein</fullName>
    </submittedName>
</protein>
<dbReference type="EMBL" id="SRLO01000552">
    <property type="protein sequence ID" value="TNN52300.1"/>
    <property type="molecule type" value="Genomic_DNA"/>
</dbReference>
<accession>A0A4Z2GG85</accession>
<feature type="compositionally biased region" description="Basic and acidic residues" evidence="1">
    <location>
        <begin position="30"/>
        <end position="45"/>
    </location>
</feature>
<keyword evidence="3" id="KW-1185">Reference proteome</keyword>
<reference evidence="2 3" key="1">
    <citation type="submission" date="2019-03" db="EMBL/GenBank/DDBJ databases">
        <title>First draft genome of Liparis tanakae, snailfish: a comprehensive survey of snailfish specific genes.</title>
        <authorList>
            <person name="Kim W."/>
            <person name="Song I."/>
            <person name="Jeong J.-H."/>
            <person name="Kim D."/>
            <person name="Kim S."/>
            <person name="Ryu S."/>
            <person name="Song J.Y."/>
            <person name="Lee S.K."/>
        </authorList>
    </citation>
    <scope>NUCLEOTIDE SEQUENCE [LARGE SCALE GENOMIC DNA]</scope>
    <source>
        <tissue evidence="2">Muscle</tissue>
    </source>
</reference>
<organism evidence="2 3">
    <name type="scientific">Liparis tanakae</name>
    <name type="common">Tanaka's snailfish</name>
    <dbReference type="NCBI Taxonomy" id="230148"/>
    <lineage>
        <taxon>Eukaryota</taxon>
        <taxon>Metazoa</taxon>
        <taxon>Chordata</taxon>
        <taxon>Craniata</taxon>
        <taxon>Vertebrata</taxon>
        <taxon>Euteleostomi</taxon>
        <taxon>Actinopterygii</taxon>
        <taxon>Neopterygii</taxon>
        <taxon>Teleostei</taxon>
        <taxon>Neoteleostei</taxon>
        <taxon>Acanthomorphata</taxon>
        <taxon>Eupercaria</taxon>
        <taxon>Perciformes</taxon>
        <taxon>Cottioidei</taxon>
        <taxon>Cottales</taxon>
        <taxon>Liparidae</taxon>
        <taxon>Liparis</taxon>
    </lineage>
</organism>
<dbReference type="AlphaFoldDB" id="A0A4Z2GG85"/>